<evidence type="ECO:0000313" key="2">
    <source>
        <dbReference type="Proteomes" id="UP001064048"/>
    </source>
</evidence>
<comment type="caution">
    <text evidence="1">The sequence shown here is derived from an EMBL/GenBank/DDBJ whole genome shotgun (WGS) entry which is preliminary data.</text>
</comment>
<accession>A0ACC0K656</accession>
<proteinExistence type="predicted"/>
<name>A0ACC0K656_CHOFU</name>
<sequence length="259" mass="28919">MSLPLWTPYAECEVLDLTKPHIKKERVSPPPVVQQSPYHQHSPDYASFAAAASPRHYIPYMHASPVYGTSQAATRNQQEESRYPQNHCSSLDMVHQPSTSTQYYRYPTPAPQISPPSSGNYSNCDDAVYPKAATLSPPESPPADKLLKPDALEDNEDFLAFERNAMRAMALKNGGSLLGNNPRMRRTVHSTSQNAADDAYKTQRQRNNFAAKQSRDRRKLREIHLALKVTYLSNTVAKLKAQLAGRYCGGCQRPCGSLK</sequence>
<organism evidence="1 2">
    <name type="scientific">Choristoneura fumiferana</name>
    <name type="common">Spruce budworm moth</name>
    <name type="synonym">Archips fumiferana</name>
    <dbReference type="NCBI Taxonomy" id="7141"/>
    <lineage>
        <taxon>Eukaryota</taxon>
        <taxon>Metazoa</taxon>
        <taxon>Ecdysozoa</taxon>
        <taxon>Arthropoda</taxon>
        <taxon>Hexapoda</taxon>
        <taxon>Insecta</taxon>
        <taxon>Pterygota</taxon>
        <taxon>Neoptera</taxon>
        <taxon>Endopterygota</taxon>
        <taxon>Lepidoptera</taxon>
        <taxon>Glossata</taxon>
        <taxon>Ditrysia</taxon>
        <taxon>Tortricoidea</taxon>
        <taxon>Tortricidae</taxon>
        <taxon>Tortricinae</taxon>
        <taxon>Choristoneura</taxon>
    </lineage>
</organism>
<keyword evidence="2" id="KW-1185">Reference proteome</keyword>
<gene>
    <name evidence="1" type="ORF">MSG28_004424</name>
</gene>
<dbReference type="EMBL" id="CM046107">
    <property type="protein sequence ID" value="KAI8431865.1"/>
    <property type="molecule type" value="Genomic_DNA"/>
</dbReference>
<protein>
    <submittedName>
        <fullName evidence="1">Uncharacterized protein</fullName>
    </submittedName>
</protein>
<dbReference type="Proteomes" id="UP001064048">
    <property type="component" value="Chromosome 7"/>
</dbReference>
<evidence type="ECO:0000313" key="1">
    <source>
        <dbReference type="EMBL" id="KAI8431865.1"/>
    </source>
</evidence>
<reference evidence="1 2" key="1">
    <citation type="journal article" date="2022" name="Genome Biol. Evol.">
        <title>The Spruce Budworm Genome: Reconstructing the Evolutionary History of Antifreeze Proteins.</title>
        <authorList>
            <person name="Beliveau C."/>
            <person name="Gagne P."/>
            <person name="Picq S."/>
            <person name="Vernygora O."/>
            <person name="Keeling C.I."/>
            <person name="Pinkney K."/>
            <person name="Doucet D."/>
            <person name="Wen F."/>
            <person name="Johnston J.S."/>
            <person name="Maaroufi H."/>
            <person name="Boyle B."/>
            <person name="Laroche J."/>
            <person name="Dewar K."/>
            <person name="Juretic N."/>
            <person name="Blackburn G."/>
            <person name="Nisole A."/>
            <person name="Brunet B."/>
            <person name="Brandao M."/>
            <person name="Lumley L."/>
            <person name="Duan J."/>
            <person name="Quan G."/>
            <person name="Lucarotti C.J."/>
            <person name="Roe A.D."/>
            <person name="Sperling F.A.H."/>
            <person name="Levesque R.C."/>
            <person name="Cusson M."/>
        </authorList>
    </citation>
    <scope>NUCLEOTIDE SEQUENCE [LARGE SCALE GENOMIC DNA]</scope>
    <source>
        <strain evidence="1">Glfc:IPQL:Cfum</strain>
    </source>
</reference>